<reference evidence="2" key="1">
    <citation type="submission" date="2020-03" db="EMBL/GenBank/DDBJ databases">
        <title>Draft sequencing of Paenibacilllus sp. S3N08.</title>
        <authorList>
            <person name="Kim D.-U."/>
        </authorList>
    </citation>
    <scope>NUCLEOTIDE SEQUENCE</scope>
    <source>
        <strain evidence="2">S3N08</strain>
    </source>
</reference>
<feature type="domain" description="HTH merR-type" evidence="1">
    <location>
        <begin position="1"/>
        <end position="40"/>
    </location>
</feature>
<proteinExistence type="predicted"/>
<dbReference type="SUPFAM" id="SSF46955">
    <property type="entry name" value="Putative DNA-binding domain"/>
    <property type="match status" value="1"/>
</dbReference>
<evidence type="ECO:0000313" key="2">
    <source>
        <dbReference type="EMBL" id="NHN32355.1"/>
    </source>
</evidence>
<evidence type="ECO:0000313" key="3">
    <source>
        <dbReference type="Proteomes" id="UP001165962"/>
    </source>
</evidence>
<keyword evidence="2" id="KW-0238">DNA-binding</keyword>
<dbReference type="GO" id="GO:0003677">
    <property type="term" value="F:DNA binding"/>
    <property type="evidence" value="ECO:0007669"/>
    <property type="project" value="UniProtKB-KW"/>
</dbReference>
<dbReference type="Pfam" id="PF00376">
    <property type="entry name" value="MerR"/>
    <property type="match status" value="1"/>
</dbReference>
<protein>
    <submittedName>
        <fullName evidence="2">MerR family DNA-binding transcriptional regulator</fullName>
    </submittedName>
</protein>
<sequence>MSSSTLRHYESWGRIPKVERAANGYRIYTKGHAEALFICV</sequence>
<dbReference type="Proteomes" id="UP001165962">
    <property type="component" value="Unassembled WGS sequence"/>
</dbReference>
<keyword evidence="3" id="KW-1185">Reference proteome</keyword>
<dbReference type="EMBL" id="JAAOIW010000008">
    <property type="protein sequence ID" value="NHN32355.1"/>
    <property type="molecule type" value="Genomic_DNA"/>
</dbReference>
<name>A0ABX0JF82_9BACL</name>
<dbReference type="InterPro" id="IPR000551">
    <property type="entry name" value="MerR-type_HTH_dom"/>
</dbReference>
<comment type="caution">
    <text evidence="2">The sequence shown here is derived from an EMBL/GenBank/DDBJ whole genome shotgun (WGS) entry which is preliminary data.</text>
</comment>
<accession>A0ABX0JF82</accession>
<dbReference type="RefSeq" id="WP_166152873.1">
    <property type="nucleotide sequence ID" value="NZ_JAAOIW010000008.1"/>
</dbReference>
<organism evidence="2 3">
    <name type="scientific">Paenibacillus agricola</name>
    <dbReference type="NCBI Taxonomy" id="2716264"/>
    <lineage>
        <taxon>Bacteria</taxon>
        <taxon>Bacillati</taxon>
        <taxon>Bacillota</taxon>
        <taxon>Bacilli</taxon>
        <taxon>Bacillales</taxon>
        <taxon>Paenibacillaceae</taxon>
        <taxon>Paenibacillus</taxon>
    </lineage>
</organism>
<gene>
    <name evidence="2" type="ORF">G9U52_21165</name>
</gene>
<evidence type="ECO:0000259" key="1">
    <source>
        <dbReference type="PROSITE" id="PS50937"/>
    </source>
</evidence>
<dbReference type="Gene3D" id="1.10.1660.10">
    <property type="match status" value="1"/>
</dbReference>
<dbReference type="PROSITE" id="PS50937">
    <property type="entry name" value="HTH_MERR_2"/>
    <property type="match status" value="1"/>
</dbReference>
<dbReference type="InterPro" id="IPR009061">
    <property type="entry name" value="DNA-bd_dom_put_sf"/>
</dbReference>